<organism evidence="2 3">
    <name type="scientific">Rhinolophus ferrumequinum</name>
    <name type="common">Greater horseshoe bat</name>
    <dbReference type="NCBI Taxonomy" id="59479"/>
    <lineage>
        <taxon>Eukaryota</taxon>
        <taxon>Metazoa</taxon>
        <taxon>Chordata</taxon>
        <taxon>Craniata</taxon>
        <taxon>Vertebrata</taxon>
        <taxon>Euteleostomi</taxon>
        <taxon>Mammalia</taxon>
        <taxon>Eutheria</taxon>
        <taxon>Laurasiatheria</taxon>
        <taxon>Chiroptera</taxon>
        <taxon>Yinpterochiroptera</taxon>
        <taxon>Rhinolophoidea</taxon>
        <taxon>Rhinolophidae</taxon>
        <taxon>Rhinolophinae</taxon>
        <taxon>Rhinolophus</taxon>
    </lineage>
</organism>
<feature type="compositionally biased region" description="Pro residues" evidence="1">
    <location>
        <begin position="72"/>
        <end position="88"/>
    </location>
</feature>
<protein>
    <submittedName>
        <fullName evidence="2">Uncharacterized protein</fullName>
    </submittedName>
</protein>
<name>A0A671FBL8_RHIFE</name>
<reference evidence="3" key="3">
    <citation type="submission" date="2018-12" db="EMBL/GenBank/DDBJ databases">
        <title>G10K-VGP greater horseshoe bat female genome, primary haplotype.</title>
        <authorList>
            <person name="Teeling E."/>
            <person name="Myers G."/>
            <person name="Vernes S."/>
            <person name="Pippel M."/>
            <person name="Winkler S."/>
            <person name="Fedrigo O."/>
            <person name="Rhie A."/>
            <person name="Koren S."/>
            <person name="Phillippy A."/>
            <person name="Lewin H."/>
            <person name="Damas J."/>
            <person name="Howe K."/>
            <person name="Mountcastle J."/>
            <person name="Jarvis E.D."/>
        </authorList>
    </citation>
    <scope>NUCLEOTIDE SEQUENCE [LARGE SCALE GENOMIC DNA]</scope>
</reference>
<evidence type="ECO:0000313" key="3">
    <source>
        <dbReference type="Proteomes" id="UP000472240"/>
    </source>
</evidence>
<dbReference type="Ensembl" id="ENSRFET00010025096.1">
    <property type="protein sequence ID" value="ENSRFEP00010023067.1"/>
    <property type="gene ID" value="ENSRFEG00010015460.1"/>
</dbReference>
<dbReference type="Proteomes" id="UP000472240">
    <property type="component" value="Chromosome 13"/>
</dbReference>
<reference evidence="2" key="5">
    <citation type="submission" date="2025-09" db="UniProtKB">
        <authorList>
            <consortium name="Ensembl"/>
        </authorList>
    </citation>
    <scope>IDENTIFICATION</scope>
</reference>
<dbReference type="AlphaFoldDB" id="A0A671FBL8"/>
<sequence length="125" mass="14073">MGRQAIIHTIIVGKMEIVLPAMYMMKRFIRICLRGPKAMSQQRFSTRIRSVSCTLVSGTCLSKYPTGYSESPWPPPRSLRPLLPPPGPLSSMAHLKRRPRLATRLPWAVMARATYQSSKAPHSKV</sequence>
<keyword evidence="3" id="KW-1185">Reference proteome</keyword>
<reference evidence="2 3" key="2">
    <citation type="journal article" date="2018" name="Annu Rev Anim Biosci">
        <title>Bat Biology, Genomes, and the Bat1K Project: To Generate Chromosome-Level Genomes for All Living Bat Species.</title>
        <authorList>
            <person name="Teeling E.C."/>
            <person name="Vernes S.C."/>
            <person name="Davalos L.M."/>
            <person name="Ray D.A."/>
            <person name="Gilbert M.T.P."/>
            <person name="Myers E."/>
        </authorList>
    </citation>
    <scope>NUCLEOTIDE SEQUENCE</scope>
</reference>
<proteinExistence type="predicted"/>
<dbReference type="InParanoid" id="A0A671FBL8"/>
<evidence type="ECO:0000313" key="2">
    <source>
        <dbReference type="Ensembl" id="ENSRFEP00010023067.1"/>
    </source>
</evidence>
<dbReference type="GeneTree" id="ENSGT01150000288150"/>
<feature type="region of interest" description="Disordered" evidence="1">
    <location>
        <begin position="66"/>
        <end position="95"/>
    </location>
</feature>
<evidence type="ECO:0000256" key="1">
    <source>
        <dbReference type="SAM" id="MobiDB-lite"/>
    </source>
</evidence>
<reference evidence="2" key="4">
    <citation type="submission" date="2025-08" db="UniProtKB">
        <authorList>
            <consortium name="Ensembl"/>
        </authorList>
    </citation>
    <scope>IDENTIFICATION</scope>
</reference>
<accession>A0A671FBL8</accession>
<reference evidence="2 3" key="1">
    <citation type="journal article" date="2015" name="Annu Rev Anim Biosci">
        <title>The Genome 10K Project: a way forward.</title>
        <authorList>
            <person name="Koepfli K.P."/>
            <person name="Paten B."/>
            <person name="O'Brien S.J."/>
            <person name="Koepfli K.P."/>
            <person name="Paten B."/>
            <person name="Antunes A."/>
            <person name="Belov K."/>
            <person name="Bustamante C."/>
            <person name="Castoe T.A."/>
            <person name="Clawson H."/>
            <person name="Crawford A.J."/>
            <person name="Diekhans M."/>
            <person name="Distel D."/>
            <person name="Durbin R."/>
            <person name="Earl D."/>
            <person name="Fujita M.K."/>
            <person name="Gamble T."/>
            <person name="Georges A."/>
            <person name="Gemmell N."/>
            <person name="Gilbert M.T."/>
            <person name="Graves J.M."/>
            <person name="Green R.E."/>
            <person name="Hickey G."/>
            <person name="Jarvis E.D."/>
            <person name="Johnson W."/>
            <person name="Komissarov A."/>
            <person name="Korf I."/>
            <person name="Kuhn R."/>
            <person name="Larkin D.M."/>
            <person name="Lewin H."/>
            <person name="Lopez J.V."/>
            <person name="Ma J."/>
            <person name="Marques-Bonet T."/>
            <person name="Miller W."/>
            <person name="Murphy R."/>
            <person name="Pevzner P."/>
            <person name="Shapiro B."/>
            <person name="Steiner C."/>
            <person name="Tamazian G."/>
            <person name="Venkatesh B."/>
            <person name="Wang J."/>
            <person name="Wayne R."/>
            <person name="Wiley E."/>
            <person name="Yang H."/>
            <person name="Zhang G."/>
            <person name="Haussler D."/>
            <person name="Ryder O."/>
            <person name="O'Brien S.J."/>
        </authorList>
    </citation>
    <scope>NUCLEOTIDE SEQUENCE</scope>
</reference>